<dbReference type="Gene3D" id="3.40.50.1000">
    <property type="entry name" value="HAD superfamily/HAD-like"/>
    <property type="match status" value="1"/>
</dbReference>
<name>A0A069D1G9_9BACE</name>
<dbReference type="AlphaFoldDB" id="A0A069D1G9"/>
<reference evidence="1 2" key="1">
    <citation type="journal article" date="2015" name="Microbes Environ.">
        <title>Distribution and evolution of nitrogen fixation genes in the phylum bacteroidetes.</title>
        <authorList>
            <person name="Inoue J."/>
            <person name="Oshima K."/>
            <person name="Suda W."/>
            <person name="Sakamoto M."/>
            <person name="Iino T."/>
            <person name="Noda S."/>
            <person name="Hongoh Y."/>
            <person name="Hattori M."/>
            <person name="Ohkuma M."/>
        </authorList>
    </citation>
    <scope>NUCLEOTIDE SEQUENCE [LARGE SCALE GENOMIC DNA]</scope>
    <source>
        <strain evidence="1 2">JCM 15093</strain>
    </source>
</reference>
<dbReference type="OrthoDB" id="9805604at2"/>
<dbReference type="EMBL" id="BAJS01000005">
    <property type="protein sequence ID" value="GAK36096.1"/>
    <property type="molecule type" value="Genomic_DNA"/>
</dbReference>
<gene>
    <name evidence="1" type="ORF">JCM15093_1237</name>
</gene>
<keyword evidence="2" id="KW-1185">Reference proteome</keyword>
<evidence type="ECO:0000313" key="2">
    <source>
        <dbReference type="Proteomes" id="UP000027601"/>
    </source>
</evidence>
<dbReference type="InterPro" id="IPR036412">
    <property type="entry name" value="HAD-like_sf"/>
</dbReference>
<proteinExistence type="predicted"/>
<dbReference type="RefSeq" id="WP_024996083.1">
    <property type="nucleotide sequence ID" value="NZ_ATZI01000005.1"/>
</dbReference>
<dbReference type="eggNOG" id="COG1778">
    <property type="taxonomic scope" value="Bacteria"/>
</dbReference>
<accession>A0A069D1G9</accession>
<protein>
    <submittedName>
        <fullName evidence="1">3-deoxy-D-manno-octulosonate 8-phosphate phosphatase</fullName>
    </submittedName>
</protein>
<dbReference type="SUPFAM" id="SSF56784">
    <property type="entry name" value="HAD-like"/>
    <property type="match status" value="1"/>
</dbReference>
<dbReference type="Proteomes" id="UP000027601">
    <property type="component" value="Unassembled WGS sequence"/>
</dbReference>
<dbReference type="InterPro" id="IPR023214">
    <property type="entry name" value="HAD_sf"/>
</dbReference>
<evidence type="ECO:0000313" key="1">
    <source>
        <dbReference type="EMBL" id="GAK36096.1"/>
    </source>
</evidence>
<dbReference type="STRING" id="1121097.GCA_000428125_01789"/>
<organism evidence="1 2">
    <name type="scientific">Bacteroides graminisolvens DSM 19988 = JCM 15093</name>
    <dbReference type="NCBI Taxonomy" id="1121097"/>
    <lineage>
        <taxon>Bacteria</taxon>
        <taxon>Pseudomonadati</taxon>
        <taxon>Bacteroidota</taxon>
        <taxon>Bacteroidia</taxon>
        <taxon>Bacteroidales</taxon>
        <taxon>Bacteroidaceae</taxon>
        <taxon>Bacteroides</taxon>
    </lineage>
</organism>
<sequence>MNRKLPKQILTYIDGVWTDGGMYYDGTNVGLNNFNLYDRSSVLFAHYIGIPVEILIGENTQIVQRRVDKFKVEYCFLRAKDKVAITTELCRPLGIDLRAVARIGDDLNDIKEIMLKVAVEYVNDNIAEEVEEQMSKLGFDIKPRSKVMVQLQLQDLCISIRNLNPATYPSSKNPICQPGLESALKYLNEILGKKVNEVGLY</sequence>
<comment type="caution">
    <text evidence="1">The sequence shown here is derived from an EMBL/GenBank/DDBJ whole genome shotgun (WGS) entry which is preliminary data.</text>
</comment>